<feature type="compositionally biased region" description="Basic and acidic residues" evidence="1">
    <location>
        <begin position="19"/>
        <end position="29"/>
    </location>
</feature>
<gene>
    <name evidence="2" type="ORF">DN820_05000</name>
</gene>
<dbReference type="Proteomes" id="UP000306753">
    <property type="component" value="Unassembled WGS sequence"/>
</dbReference>
<dbReference type="EMBL" id="QLAG01000004">
    <property type="protein sequence ID" value="TLX64785.1"/>
    <property type="molecule type" value="Genomic_DNA"/>
</dbReference>
<comment type="caution">
    <text evidence="2">The sequence shown here is derived from an EMBL/GenBank/DDBJ whole genome shotgun (WGS) entry which is preliminary data.</text>
</comment>
<sequence length="194" mass="20683">MKPWIVFLLLASTLVGCDDGNKPMPRDAVSDAASQPPAGRASEPVEAESETQPAPSAPADPAGETAPTSMPPAIEIESPSLPDLQADKPPAVVINLPPPNEADAPVVAAKPARAVKQAVKEVELATPPLDLSLPEDWVEEFALVEEITDSGRVLPSLFAEPRRQVQMSARLLSGSTYEDSDRFDGAEIQFEIRR</sequence>
<dbReference type="AlphaFoldDB" id="A0A5R9R2W2"/>
<organism evidence="2 3">
    <name type="scientific">Stutzerimonas nosocomialis</name>
    <dbReference type="NCBI Taxonomy" id="1056496"/>
    <lineage>
        <taxon>Bacteria</taxon>
        <taxon>Pseudomonadati</taxon>
        <taxon>Pseudomonadota</taxon>
        <taxon>Gammaproteobacteria</taxon>
        <taxon>Pseudomonadales</taxon>
        <taxon>Pseudomonadaceae</taxon>
        <taxon>Stutzerimonas</taxon>
    </lineage>
</organism>
<dbReference type="PROSITE" id="PS51257">
    <property type="entry name" value="PROKAR_LIPOPROTEIN"/>
    <property type="match status" value="1"/>
</dbReference>
<keyword evidence="3" id="KW-1185">Reference proteome</keyword>
<proteinExistence type="predicted"/>
<protein>
    <recommendedName>
        <fullName evidence="4">Translation initiation factor 2</fullName>
    </recommendedName>
</protein>
<evidence type="ECO:0000256" key="1">
    <source>
        <dbReference type="SAM" id="MobiDB-lite"/>
    </source>
</evidence>
<evidence type="ECO:0008006" key="4">
    <source>
        <dbReference type="Google" id="ProtNLM"/>
    </source>
</evidence>
<evidence type="ECO:0000313" key="3">
    <source>
        <dbReference type="Proteomes" id="UP000306753"/>
    </source>
</evidence>
<name>A0A5R9R2W2_9GAMM</name>
<evidence type="ECO:0000313" key="2">
    <source>
        <dbReference type="EMBL" id="TLX64785.1"/>
    </source>
</evidence>
<reference evidence="2 3" key="1">
    <citation type="journal article" date="2017" name="Eur. J. Clin. Microbiol. Infect. Dis.">
        <title>Uncommonly isolated clinical Pseudomonas: identification and phylogenetic assignation.</title>
        <authorList>
            <person name="Mulet M."/>
            <person name="Gomila M."/>
            <person name="Ramirez A."/>
            <person name="Cardew S."/>
            <person name="Moore E.R."/>
            <person name="Lalucat J."/>
            <person name="Garcia-Valdes E."/>
        </authorList>
    </citation>
    <scope>NUCLEOTIDE SEQUENCE [LARGE SCALE GENOMIC DNA]</scope>
    <source>
        <strain evidence="2 3">SD129</strain>
    </source>
</reference>
<dbReference type="RefSeq" id="WP_138411066.1">
    <property type="nucleotide sequence ID" value="NZ_QLAG01000004.1"/>
</dbReference>
<feature type="region of interest" description="Disordered" evidence="1">
    <location>
        <begin position="19"/>
        <end position="97"/>
    </location>
</feature>
<accession>A0A5R9R2W2</accession>